<name>A0AAX4P633_9CHLO</name>
<protein>
    <submittedName>
        <fullName evidence="7">AMP-activated protein kinase</fullName>
    </submittedName>
</protein>
<dbReference type="PANTHER" id="PTHR13780">
    <property type="entry name" value="AMP-ACTIVATED PROTEIN KINASE, GAMMA REGULATORY SUBUNIT"/>
    <property type="match status" value="1"/>
</dbReference>
<feature type="domain" description="CBS" evidence="6">
    <location>
        <begin position="177"/>
        <end position="237"/>
    </location>
</feature>
<evidence type="ECO:0000256" key="3">
    <source>
        <dbReference type="ARBA" id="ARBA00023122"/>
    </source>
</evidence>
<feature type="region of interest" description="Disordered" evidence="5">
    <location>
        <begin position="121"/>
        <end position="148"/>
    </location>
</feature>
<evidence type="ECO:0000256" key="4">
    <source>
        <dbReference type="PROSITE-ProRule" id="PRU00703"/>
    </source>
</evidence>
<dbReference type="FunFam" id="2.60.40.10:FF:001860">
    <property type="entry name" value="Sucrose nonfermenting 4-like protein"/>
    <property type="match status" value="1"/>
</dbReference>
<dbReference type="InterPro" id="IPR032640">
    <property type="entry name" value="AMPK1_CBM"/>
</dbReference>
<comment type="similarity">
    <text evidence="1">Belongs to the 5'-AMP-activated protein kinase gamma subunit family.</text>
</comment>
<dbReference type="Pfam" id="PF00571">
    <property type="entry name" value="CBS"/>
    <property type="match status" value="2"/>
</dbReference>
<evidence type="ECO:0000256" key="1">
    <source>
        <dbReference type="ARBA" id="ARBA00006750"/>
    </source>
</evidence>
<evidence type="ECO:0000256" key="2">
    <source>
        <dbReference type="ARBA" id="ARBA00022737"/>
    </source>
</evidence>
<dbReference type="InterPro" id="IPR000644">
    <property type="entry name" value="CBS_dom"/>
</dbReference>
<evidence type="ECO:0000313" key="8">
    <source>
        <dbReference type="Proteomes" id="UP001472866"/>
    </source>
</evidence>
<dbReference type="Pfam" id="PF16561">
    <property type="entry name" value="AMPK1_CBM"/>
    <property type="match status" value="1"/>
</dbReference>
<proteinExistence type="inferred from homology"/>
<dbReference type="InterPro" id="IPR013783">
    <property type="entry name" value="Ig-like_fold"/>
</dbReference>
<dbReference type="InterPro" id="IPR046342">
    <property type="entry name" value="CBS_dom_sf"/>
</dbReference>
<feature type="domain" description="CBS" evidence="6">
    <location>
        <begin position="439"/>
        <end position="492"/>
    </location>
</feature>
<dbReference type="EMBL" id="CP151504">
    <property type="protein sequence ID" value="WZN61553.1"/>
    <property type="molecule type" value="Genomic_DNA"/>
</dbReference>
<dbReference type="InterPro" id="IPR050511">
    <property type="entry name" value="AMPK_gamma/SDS23_families"/>
</dbReference>
<feature type="compositionally biased region" description="Basic and acidic residues" evidence="5">
    <location>
        <begin position="125"/>
        <end position="134"/>
    </location>
</feature>
<dbReference type="PROSITE" id="PS51371">
    <property type="entry name" value="CBS"/>
    <property type="match status" value="3"/>
</dbReference>
<evidence type="ECO:0000313" key="7">
    <source>
        <dbReference type="EMBL" id="WZN61553.1"/>
    </source>
</evidence>
<sequence>MFLHQQGATPQLIPTRFIWRYGGNQVFLCGSFTRWVDTVPMQTVEGSPGLYSCVVSLPPGYHQYKFIVDGEWRHDEAQACLPDPMGNVNNWIFVKSVETQTQQGSVQPPINFAPMSTSKVATQVRGEEHKRSAPDGDTEMETSSSAQESSMLIIGDEVSFTRQKVAEFLSSHTAYELVPDSGKVIVLDTQLRIKTAFHALYEQGIPAAPLWDSVRRQICGMISASDFIDAINKIRVSRAKSQIFEELDAHTIATWRARKATQAPLKKLVWLSPEENLKNAALICLESNCSLIPIIAMGGKENKDDKSDMRLLHLISLSGILSFLSRHFKSSMVAFPLLARSLDSLPIGTFQVSRDKNGDKMQRISKVHTIKPTTKLTDALNLLLEAGVSALPIVSERGALMDVYCRSDIISLASVDYRSISFEEATVSEALASSACRRTTPRVFVCTRSDSLRTVLETLALPGVRRVFVIEAESKCVEGVVSLQDVASFLMQ</sequence>
<dbReference type="Gene3D" id="2.60.40.10">
    <property type="entry name" value="Immunoglobulins"/>
    <property type="match status" value="1"/>
</dbReference>
<dbReference type="InterPro" id="IPR014756">
    <property type="entry name" value="Ig_E-set"/>
</dbReference>
<reference evidence="7 8" key="1">
    <citation type="submission" date="2024-03" db="EMBL/GenBank/DDBJ databases">
        <title>Complete genome sequence of the green alga Chloropicon roscoffensis RCC1871.</title>
        <authorList>
            <person name="Lemieux C."/>
            <person name="Pombert J.-F."/>
            <person name="Otis C."/>
            <person name="Turmel M."/>
        </authorList>
    </citation>
    <scope>NUCLEOTIDE SEQUENCE [LARGE SCALE GENOMIC DNA]</scope>
    <source>
        <strain evidence="7 8">RCC1871</strain>
    </source>
</reference>
<keyword evidence="7" id="KW-0418">Kinase</keyword>
<feature type="domain" description="CBS" evidence="6">
    <location>
        <begin position="361"/>
        <end position="420"/>
    </location>
</feature>
<dbReference type="PANTHER" id="PTHR13780:SF35">
    <property type="entry name" value="LD22662P"/>
    <property type="match status" value="1"/>
</dbReference>
<keyword evidence="8" id="KW-1185">Reference proteome</keyword>
<gene>
    <name evidence="7" type="ORF">HKI87_04g30880</name>
</gene>
<dbReference type="Proteomes" id="UP001472866">
    <property type="component" value="Chromosome 04"/>
</dbReference>
<dbReference type="CDD" id="cd02859">
    <property type="entry name" value="E_set_AMPKbeta_like_N"/>
    <property type="match status" value="1"/>
</dbReference>
<dbReference type="SUPFAM" id="SSF54631">
    <property type="entry name" value="CBS-domain pair"/>
    <property type="match status" value="2"/>
</dbReference>
<keyword evidence="2" id="KW-0677">Repeat</keyword>
<dbReference type="Gene3D" id="3.10.580.10">
    <property type="entry name" value="CBS-domain"/>
    <property type="match status" value="2"/>
</dbReference>
<accession>A0AAX4P633</accession>
<dbReference type="SMART" id="SM00116">
    <property type="entry name" value="CBS"/>
    <property type="match status" value="3"/>
</dbReference>
<dbReference type="GO" id="GO:0016301">
    <property type="term" value="F:kinase activity"/>
    <property type="evidence" value="ECO:0007669"/>
    <property type="project" value="UniProtKB-KW"/>
</dbReference>
<keyword evidence="3 4" id="KW-0129">CBS domain</keyword>
<evidence type="ECO:0000256" key="5">
    <source>
        <dbReference type="SAM" id="MobiDB-lite"/>
    </source>
</evidence>
<keyword evidence="7" id="KW-0808">Transferase</keyword>
<organism evidence="7 8">
    <name type="scientific">Chloropicon roscoffensis</name>
    <dbReference type="NCBI Taxonomy" id="1461544"/>
    <lineage>
        <taxon>Eukaryota</taxon>
        <taxon>Viridiplantae</taxon>
        <taxon>Chlorophyta</taxon>
        <taxon>Chloropicophyceae</taxon>
        <taxon>Chloropicales</taxon>
        <taxon>Chloropicaceae</taxon>
        <taxon>Chloropicon</taxon>
    </lineage>
</organism>
<evidence type="ECO:0000259" key="6">
    <source>
        <dbReference type="PROSITE" id="PS51371"/>
    </source>
</evidence>
<dbReference type="SUPFAM" id="SSF81296">
    <property type="entry name" value="E set domains"/>
    <property type="match status" value="1"/>
</dbReference>
<dbReference type="AlphaFoldDB" id="A0AAX4P633"/>